<accession>A0A7V3KPP8</accession>
<protein>
    <submittedName>
        <fullName evidence="1">Uncharacterized protein</fullName>
    </submittedName>
</protein>
<proteinExistence type="predicted"/>
<reference evidence="1" key="1">
    <citation type="journal article" date="2020" name="mSystems">
        <title>Genome- and Community-Level Interaction Insights into Carbon Utilization and Element Cycling Functions of Hydrothermarchaeota in Hydrothermal Sediment.</title>
        <authorList>
            <person name="Zhou Z."/>
            <person name="Liu Y."/>
            <person name="Xu W."/>
            <person name="Pan J."/>
            <person name="Luo Z.H."/>
            <person name="Li M."/>
        </authorList>
    </citation>
    <scope>NUCLEOTIDE SEQUENCE [LARGE SCALE GENOMIC DNA]</scope>
    <source>
        <strain evidence="1">SpSt-754</strain>
    </source>
</reference>
<dbReference type="EMBL" id="DTGD01000234">
    <property type="protein sequence ID" value="HGB36483.1"/>
    <property type="molecule type" value="Genomic_DNA"/>
</dbReference>
<comment type="caution">
    <text evidence="1">The sequence shown here is derived from an EMBL/GenBank/DDBJ whole genome shotgun (WGS) entry which is preliminary data.</text>
</comment>
<gene>
    <name evidence="1" type="ORF">ENV38_06245</name>
</gene>
<dbReference type="AlphaFoldDB" id="A0A7V3KPP8"/>
<organism evidence="1">
    <name type="scientific">candidate division WOR-3 bacterium</name>
    <dbReference type="NCBI Taxonomy" id="2052148"/>
    <lineage>
        <taxon>Bacteria</taxon>
        <taxon>Bacteria division WOR-3</taxon>
    </lineage>
</organism>
<sequence length="62" mass="7331">MVVIKAYNMEERYSIIAKNAPIYRKARKKEKTQILDELHKYLPTSRSYIAYLLRNTGKGLIK</sequence>
<name>A0A7V3KPP8_UNCW3</name>
<evidence type="ECO:0000313" key="1">
    <source>
        <dbReference type="EMBL" id="HGB36483.1"/>
    </source>
</evidence>